<dbReference type="PROSITE" id="PS50975">
    <property type="entry name" value="ATP_GRASP"/>
    <property type="match status" value="1"/>
</dbReference>
<dbReference type="RefSeq" id="WP_310423160.1">
    <property type="nucleotide sequence ID" value="NZ_JAVDYC010000001.1"/>
</dbReference>
<feature type="domain" description="ATP-grasp" evidence="5">
    <location>
        <begin position="116"/>
        <end position="316"/>
    </location>
</feature>
<accession>A0AAE3ZVT9</accession>
<reference evidence="6 7" key="1">
    <citation type="submission" date="2023-07" db="EMBL/GenBank/DDBJ databases">
        <title>Sequencing the genomes of 1000 actinobacteria strains.</title>
        <authorList>
            <person name="Klenk H.-P."/>
        </authorList>
    </citation>
    <scope>NUCLEOTIDE SEQUENCE [LARGE SCALE GENOMIC DNA]</scope>
    <source>
        <strain evidence="6 7">DSM 44711</strain>
    </source>
</reference>
<keyword evidence="2 4" id="KW-0547">Nucleotide-binding</keyword>
<protein>
    <submittedName>
        <fullName evidence="6">Biotin carboxylase</fullName>
    </submittedName>
</protein>
<dbReference type="GO" id="GO:0005524">
    <property type="term" value="F:ATP binding"/>
    <property type="evidence" value="ECO:0007669"/>
    <property type="project" value="UniProtKB-UniRule"/>
</dbReference>
<sequence>MSDTASARPRILVIGGKPKIVRKARELGLDVVYVQYPDSYRREHWDYVDQALLLDYSDIDRLLPLVRALHAAYPFQKVLSLFELGLLPAARIAEDLGLGGNSVATVEMLLDKPRMRAHLNAAGVSPVANAVGRTEEDLRGFVREHGLPVVVKPTREGGSICIFAAHEEADLATIVDRYHEAGATFDVIDLAGPLDEFLVEEFLDGPEISVETVSFDGRHVLVAVTDKVSGPAFVELGHSMPSRHPSAVLEEVEELVIRFLDTVGLTEGPAHTEVKLTGRGPRIIESHNRVGGDRINELAEIAYGVDMDRYGIGIPFGLVEPLRQPPKPVAGAAIRFLTPPAGRVVAITGTEAVREDPALVELEIEVAPGDVVRELRWSEDRVGHVIARGETAEEAVANCERLVAAVRIETEAVR</sequence>
<dbReference type="PANTHER" id="PTHR43585">
    <property type="entry name" value="FUMIPYRROLE BIOSYNTHESIS PROTEIN C"/>
    <property type="match status" value="1"/>
</dbReference>
<dbReference type="InterPro" id="IPR011761">
    <property type="entry name" value="ATP-grasp"/>
</dbReference>
<dbReference type="GO" id="GO:0046872">
    <property type="term" value="F:metal ion binding"/>
    <property type="evidence" value="ECO:0007669"/>
    <property type="project" value="InterPro"/>
</dbReference>
<organism evidence="6 7">
    <name type="scientific">Catenuloplanes niger</name>
    <dbReference type="NCBI Taxonomy" id="587534"/>
    <lineage>
        <taxon>Bacteria</taxon>
        <taxon>Bacillati</taxon>
        <taxon>Actinomycetota</taxon>
        <taxon>Actinomycetes</taxon>
        <taxon>Micromonosporales</taxon>
        <taxon>Micromonosporaceae</taxon>
        <taxon>Catenuloplanes</taxon>
    </lineage>
</organism>
<evidence type="ECO:0000259" key="5">
    <source>
        <dbReference type="PROSITE" id="PS50975"/>
    </source>
</evidence>
<keyword evidence="7" id="KW-1185">Reference proteome</keyword>
<dbReference type="Pfam" id="PF18603">
    <property type="entry name" value="LAL_C2"/>
    <property type="match status" value="1"/>
</dbReference>
<dbReference type="AlphaFoldDB" id="A0AAE3ZVT9"/>
<evidence type="ECO:0000256" key="3">
    <source>
        <dbReference type="ARBA" id="ARBA00022840"/>
    </source>
</evidence>
<dbReference type="EMBL" id="JAVDYC010000001">
    <property type="protein sequence ID" value="MDR7326812.1"/>
    <property type="molecule type" value="Genomic_DNA"/>
</dbReference>
<keyword evidence="1" id="KW-0436">Ligase</keyword>
<dbReference type="Pfam" id="PF13535">
    <property type="entry name" value="ATP-grasp_4"/>
    <property type="match status" value="1"/>
</dbReference>
<evidence type="ECO:0000256" key="2">
    <source>
        <dbReference type="ARBA" id="ARBA00022741"/>
    </source>
</evidence>
<comment type="caution">
    <text evidence="6">The sequence shown here is derived from an EMBL/GenBank/DDBJ whole genome shotgun (WGS) entry which is preliminary data.</text>
</comment>
<dbReference type="Proteomes" id="UP001183629">
    <property type="component" value="Unassembled WGS sequence"/>
</dbReference>
<dbReference type="PANTHER" id="PTHR43585:SF2">
    <property type="entry name" value="ATP-GRASP ENZYME FSQD"/>
    <property type="match status" value="1"/>
</dbReference>
<evidence type="ECO:0000256" key="4">
    <source>
        <dbReference type="PROSITE-ProRule" id="PRU00409"/>
    </source>
</evidence>
<gene>
    <name evidence="6" type="ORF">J2S44_007062</name>
</gene>
<dbReference type="Gene3D" id="3.30.470.20">
    <property type="entry name" value="ATP-grasp fold, B domain"/>
    <property type="match status" value="1"/>
</dbReference>
<evidence type="ECO:0000313" key="6">
    <source>
        <dbReference type="EMBL" id="MDR7326812.1"/>
    </source>
</evidence>
<dbReference type="Gene3D" id="3.40.50.20">
    <property type="match status" value="1"/>
</dbReference>
<dbReference type="GO" id="GO:0016874">
    <property type="term" value="F:ligase activity"/>
    <property type="evidence" value="ECO:0007669"/>
    <property type="project" value="UniProtKB-KW"/>
</dbReference>
<dbReference type="InterPro" id="IPR040570">
    <property type="entry name" value="LAL_C2"/>
</dbReference>
<keyword evidence="3 4" id="KW-0067">ATP-binding</keyword>
<evidence type="ECO:0000256" key="1">
    <source>
        <dbReference type="ARBA" id="ARBA00022598"/>
    </source>
</evidence>
<proteinExistence type="predicted"/>
<dbReference type="InterPro" id="IPR052032">
    <property type="entry name" value="ATP-dep_AA_Ligase"/>
</dbReference>
<dbReference type="InterPro" id="IPR041472">
    <property type="entry name" value="BL00235/CARNS1_N"/>
</dbReference>
<dbReference type="Pfam" id="PF18130">
    <property type="entry name" value="ATPgrasp_N"/>
    <property type="match status" value="1"/>
</dbReference>
<evidence type="ECO:0000313" key="7">
    <source>
        <dbReference type="Proteomes" id="UP001183629"/>
    </source>
</evidence>
<dbReference type="SUPFAM" id="SSF56059">
    <property type="entry name" value="Glutathione synthetase ATP-binding domain-like"/>
    <property type="match status" value="1"/>
</dbReference>
<name>A0AAE3ZVT9_9ACTN</name>